<dbReference type="InterPro" id="IPR001173">
    <property type="entry name" value="Glyco_trans_2-like"/>
</dbReference>
<organism evidence="2 3">
    <name type="scientific">Taibaiella lutea</name>
    <dbReference type="NCBI Taxonomy" id="2608001"/>
    <lineage>
        <taxon>Bacteria</taxon>
        <taxon>Pseudomonadati</taxon>
        <taxon>Bacteroidota</taxon>
        <taxon>Chitinophagia</taxon>
        <taxon>Chitinophagales</taxon>
        <taxon>Chitinophagaceae</taxon>
        <taxon>Taibaiella</taxon>
    </lineage>
</organism>
<dbReference type="Pfam" id="PF00535">
    <property type="entry name" value="Glycos_transf_2"/>
    <property type="match status" value="1"/>
</dbReference>
<dbReference type="Gene3D" id="3.90.550.10">
    <property type="entry name" value="Spore Coat Polysaccharide Biosynthesis Protein SpsA, Chain A"/>
    <property type="match status" value="2"/>
</dbReference>
<dbReference type="RefSeq" id="WP_150033450.1">
    <property type="nucleotide sequence ID" value="NZ_VWSH01000003.1"/>
</dbReference>
<accession>A0A5M6CEV4</accession>
<evidence type="ECO:0000313" key="2">
    <source>
        <dbReference type="EMBL" id="KAA5533704.1"/>
    </source>
</evidence>
<dbReference type="GO" id="GO:0016740">
    <property type="term" value="F:transferase activity"/>
    <property type="evidence" value="ECO:0007669"/>
    <property type="project" value="UniProtKB-KW"/>
</dbReference>
<keyword evidence="3" id="KW-1185">Reference proteome</keyword>
<feature type="domain" description="Glycosyltransferase 2-like" evidence="1">
    <location>
        <begin position="37"/>
        <end position="198"/>
    </location>
</feature>
<protein>
    <submittedName>
        <fullName evidence="2">Glycosyltransferase</fullName>
    </submittedName>
</protein>
<dbReference type="PANTHER" id="PTHR43179:SF7">
    <property type="entry name" value="RHAMNOSYLTRANSFERASE WBBL"/>
    <property type="match status" value="1"/>
</dbReference>
<evidence type="ECO:0000259" key="1">
    <source>
        <dbReference type="Pfam" id="PF00535"/>
    </source>
</evidence>
<comment type="caution">
    <text evidence="2">The sequence shown here is derived from an EMBL/GenBank/DDBJ whole genome shotgun (WGS) entry which is preliminary data.</text>
</comment>
<proteinExistence type="predicted"/>
<evidence type="ECO:0000313" key="3">
    <source>
        <dbReference type="Proteomes" id="UP000323632"/>
    </source>
</evidence>
<name>A0A5M6CEV4_9BACT</name>
<gene>
    <name evidence="2" type="ORF">F0919_14320</name>
</gene>
<dbReference type="Proteomes" id="UP000323632">
    <property type="component" value="Unassembled WGS sequence"/>
</dbReference>
<dbReference type="PANTHER" id="PTHR43179">
    <property type="entry name" value="RHAMNOSYLTRANSFERASE WBBL"/>
    <property type="match status" value="1"/>
</dbReference>
<dbReference type="InterPro" id="IPR029044">
    <property type="entry name" value="Nucleotide-diphossugar_trans"/>
</dbReference>
<dbReference type="SUPFAM" id="SSF53448">
    <property type="entry name" value="Nucleotide-diphospho-sugar transferases"/>
    <property type="match status" value="2"/>
</dbReference>
<keyword evidence="2" id="KW-0808">Transferase</keyword>
<dbReference type="EMBL" id="VWSH01000003">
    <property type="protein sequence ID" value="KAA5533704.1"/>
    <property type="molecule type" value="Genomic_DNA"/>
</dbReference>
<reference evidence="2 3" key="1">
    <citation type="submission" date="2019-09" db="EMBL/GenBank/DDBJ databases">
        <title>Genome sequence and assembly of Taibaiella sp.</title>
        <authorList>
            <person name="Chhetri G."/>
        </authorList>
    </citation>
    <scope>NUCLEOTIDE SEQUENCE [LARGE SCALE GENOMIC DNA]</scope>
    <source>
        <strain evidence="2 3">KVB11</strain>
    </source>
</reference>
<dbReference type="AlphaFoldDB" id="A0A5M6CEV4"/>
<sequence length="528" mass="61531">MKEPYNHVEEFRHRLFQWVEEQVQFADTGKSNLPVVSVEIPVFKGDWLIPCIESVLQQTVNRWVLYLVWDEGDALSHHILQIIHQLNHPRLKAFFKKNQGIARSRHFLSSIATEDYIIPLDDDDVLDAAIVEDLTGEAVLKPWASIIRARRRFIDENGGLVDMQDWFPFEHRKYQQGMVTDIYNHCQPTLLSRKAYKETSGWEGFSDFYYAGEDCDIYLKLEEKGAIELYDKVLYYYRLNSKRTSHSLRPEGAYEMWRRLADKSIARMGLPLTRVNIQPPFIYERKSLPVYTKDMIDFVIPFVETDEKESGDCKNALNRCVDSLKRIGISEDAIHVVNKRNSYSANRNYGYSLTKQPLICFMDSKTEIIQEASIEEMLSLMTSHNADLIGPRMITATNNIFSADPYFNESQWPIPRGVHENDDGRYQYACEVTWLPSAFLIVKSEVMKSINGFDETYESSPIEDADFCIKARARNFKCIYAGTTSVRNHNNERNDCLEENFKRFILRWGSRKELFRQIKSESLSESLL</sequence>